<sequence>MKKTIITPVLALILGFIAGFCFRDYYMKKQDNVKTPEIETKDKTSSNGTIPHIQENEFEDIDYGRYEDFGPV</sequence>
<accession>A0A412WDT1</accession>
<name>A0A412WDT1_9BACT</name>
<proteinExistence type="predicted"/>
<evidence type="ECO:0000313" key="4">
    <source>
        <dbReference type="Proteomes" id="UP000283426"/>
    </source>
</evidence>
<evidence type="ECO:0000313" key="3">
    <source>
        <dbReference type="EMBL" id="RGV25331.1"/>
    </source>
</evidence>
<organism evidence="3 4">
    <name type="scientific">Odoribacter splanchnicus</name>
    <dbReference type="NCBI Taxonomy" id="28118"/>
    <lineage>
        <taxon>Bacteria</taxon>
        <taxon>Pseudomonadati</taxon>
        <taxon>Bacteroidota</taxon>
        <taxon>Bacteroidia</taxon>
        <taxon>Bacteroidales</taxon>
        <taxon>Odoribacteraceae</taxon>
        <taxon>Odoribacter</taxon>
    </lineage>
</organism>
<keyword evidence="2" id="KW-1133">Transmembrane helix</keyword>
<keyword evidence="2" id="KW-0812">Transmembrane</keyword>
<feature type="transmembrane region" description="Helical" evidence="2">
    <location>
        <begin position="6"/>
        <end position="26"/>
    </location>
</feature>
<dbReference type="Proteomes" id="UP000283426">
    <property type="component" value="Unassembled WGS sequence"/>
</dbReference>
<gene>
    <name evidence="3" type="ORF">DWW24_11725</name>
</gene>
<evidence type="ECO:0000256" key="2">
    <source>
        <dbReference type="SAM" id="Phobius"/>
    </source>
</evidence>
<dbReference type="AlphaFoldDB" id="A0A412WDT1"/>
<dbReference type="RefSeq" id="WP_118108192.1">
    <property type="nucleotide sequence ID" value="NZ_QRYI01000009.1"/>
</dbReference>
<evidence type="ECO:0000256" key="1">
    <source>
        <dbReference type="SAM" id="MobiDB-lite"/>
    </source>
</evidence>
<protein>
    <submittedName>
        <fullName evidence="3">Uncharacterized protein</fullName>
    </submittedName>
</protein>
<keyword evidence="2" id="KW-0472">Membrane</keyword>
<feature type="region of interest" description="Disordered" evidence="1">
    <location>
        <begin position="37"/>
        <end position="57"/>
    </location>
</feature>
<reference evidence="3 4" key="1">
    <citation type="submission" date="2018-08" db="EMBL/GenBank/DDBJ databases">
        <title>A genome reference for cultivated species of the human gut microbiota.</title>
        <authorList>
            <person name="Zou Y."/>
            <person name="Xue W."/>
            <person name="Luo G."/>
        </authorList>
    </citation>
    <scope>NUCLEOTIDE SEQUENCE [LARGE SCALE GENOMIC DNA]</scope>
    <source>
        <strain evidence="3 4">AF14-6AC</strain>
    </source>
</reference>
<dbReference type="EMBL" id="QRYW01000023">
    <property type="protein sequence ID" value="RGV25331.1"/>
    <property type="molecule type" value="Genomic_DNA"/>
</dbReference>
<comment type="caution">
    <text evidence="3">The sequence shown here is derived from an EMBL/GenBank/DDBJ whole genome shotgun (WGS) entry which is preliminary data.</text>
</comment>